<dbReference type="Gene3D" id="3.20.20.370">
    <property type="entry name" value="Glycoside hydrolase/deacetylase"/>
    <property type="match status" value="1"/>
</dbReference>
<dbReference type="GO" id="GO:0005975">
    <property type="term" value="P:carbohydrate metabolic process"/>
    <property type="evidence" value="ECO:0007669"/>
    <property type="project" value="InterPro"/>
</dbReference>
<accession>A0A117UTN4</accession>
<dbReference type="InterPro" id="IPR018763">
    <property type="entry name" value="DUF2334"/>
</dbReference>
<comment type="caution">
    <text evidence="1">The sequence shown here is derived from an EMBL/GenBank/DDBJ whole genome shotgun (WGS) entry which is preliminary data.</text>
</comment>
<dbReference type="EMBL" id="LLZS01000009">
    <property type="protein sequence ID" value="KUR70634.1"/>
    <property type="molecule type" value="Genomic_DNA"/>
</dbReference>
<dbReference type="CDD" id="cd11374">
    <property type="entry name" value="CE4_u10"/>
    <property type="match status" value="1"/>
</dbReference>
<gene>
    <name evidence="1" type="ORF">AQZ52_16415</name>
</gene>
<dbReference type="STRING" id="1117702.AQZ52_16415"/>
<dbReference type="Proteomes" id="UP000058012">
    <property type="component" value="Unassembled WGS sequence"/>
</dbReference>
<dbReference type="AlphaFoldDB" id="A0A117UTN4"/>
<protein>
    <submittedName>
        <fullName evidence="1">Polysaccharide deacetylase</fullName>
    </submittedName>
</protein>
<keyword evidence="2" id="KW-1185">Reference proteome</keyword>
<sequence length="248" mass="26748">MPEKRLVVSIHDVSPRFERQVDALAERLARHVGPANFAMLVIPDHWRGAPIAGNAAFAARLRGWADQGIEMFLHGWSHKDETPATEGLAAIKGKHMTAGEGEFLNLPHAEALARMRDGRALVEDVIGRPVAGFIAPAWLYGEGAHAALRELGFALAEDHMKVWRPASGEVLAKGPVITWASRSKARIASSLFAAALGRAALPFTRTIRVAVHPGDTTVPALLDSIDRTLARFVRTHTPSRYAALGSAA</sequence>
<proteinExistence type="predicted"/>
<organism evidence="1 2">
    <name type="scientific">Novosphingobium fuchskuhlense</name>
    <dbReference type="NCBI Taxonomy" id="1117702"/>
    <lineage>
        <taxon>Bacteria</taxon>
        <taxon>Pseudomonadati</taxon>
        <taxon>Pseudomonadota</taxon>
        <taxon>Alphaproteobacteria</taxon>
        <taxon>Sphingomonadales</taxon>
        <taxon>Sphingomonadaceae</taxon>
        <taxon>Novosphingobium</taxon>
    </lineage>
</organism>
<reference evidence="1 2" key="1">
    <citation type="submission" date="2015-10" db="EMBL/GenBank/DDBJ databases">
        <title>Draft genome sequence of Novosphingobium fuchskuhlense DSM 25065 isolated from a surface water sample of the southwest basin of Lake Grosse Fuchskuhle.</title>
        <authorList>
            <person name="Ruckert C."/>
            <person name="Winkler A."/>
            <person name="Glaeser J."/>
            <person name="Grossart H.-P."/>
            <person name="Kalinowski J."/>
            <person name="Glaeser S."/>
        </authorList>
    </citation>
    <scope>NUCLEOTIDE SEQUENCE [LARGE SCALE GENOMIC DNA]</scope>
    <source>
        <strain evidence="1 2">FNE08-7</strain>
    </source>
</reference>
<evidence type="ECO:0000313" key="2">
    <source>
        <dbReference type="Proteomes" id="UP000058012"/>
    </source>
</evidence>
<dbReference type="SUPFAM" id="SSF88713">
    <property type="entry name" value="Glycoside hydrolase/deacetylase"/>
    <property type="match status" value="1"/>
</dbReference>
<name>A0A117UTN4_9SPHN</name>
<dbReference type="Pfam" id="PF10096">
    <property type="entry name" value="DUF2334"/>
    <property type="match status" value="1"/>
</dbReference>
<evidence type="ECO:0000313" key="1">
    <source>
        <dbReference type="EMBL" id="KUR70634.1"/>
    </source>
</evidence>
<dbReference type="InterPro" id="IPR011330">
    <property type="entry name" value="Glyco_hydro/deAcase_b/a-brl"/>
</dbReference>